<dbReference type="EMBL" id="LAZR01000251">
    <property type="protein sequence ID" value="KKN79197.1"/>
    <property type="molecule type" value="Genomic_DNA"/>
</dbReference>
<organism evidence="1">
    <name type="scientific">marine sediment metagenome</name>
    <dbReference type="NCBI Taxonomy" id="412755"/>
    <lineage>
        <taxon>unclassified sequences</taxon>
        <taxon>metagenomes</taxon>
        <taxon>ecological metagenomes</taxon>
    </lineage>
</organism>
<accession>A0A0F9TW68</accession>
<gene>
    <name evidence="1" type="ORF">LCGC14_0342140</name>
</gene>
<sequence length="77" mass="8472">MRHVIAHGESGNTHAILDDVIISEKDGNKVIKADKPYTAIHEEHGPITINPETKGDVTVGFVQEFDHAEEEAKNVID</sequence>
<evidence type="ECO:0000313" key="1">
    <source>
        <dbReference type="EMBL" id="KKN79197.1"/>
    </source>
</evidence>
<name>A0A0F9TW68_9ZZZZ</name>
<dbReference type="AlphaFoldDB" id="A0A0F9TW68"/>
<proteinExistence type="predicted"/>
<reference evidence="1" key="1">
    <citation type="journal article" date="2015" name="Nature">
        <title>Complex archaea that bridge the gap between prokaryotes and eukaryotes.</title>
        <authorList>
            <person name="Spang A."/>
            <person name="Saw J.H."/>
            <person name="Jorgensen S.L."/>
            <person name="Zaremba-Niedzwiedzka K."/>
            <person name="Martijn J."/>
            <person name="Lind A.E."/>
            <person name="van Eijk R."/>
            <person name="Schleper C."/>
            <person name="Guy L."/>
            <person name="Ettema T.J."/>
        </authorList>
    </citation>
    <scope>NUCLEOTIDE SEQUENCE</scope>
</reference>
<comment type="caution">
    <text evidence="1">The sequence shown here is derived from an EMBL/GenBank/DDBJ whole genome shotgun (WGS) entry which is preliminary data.</text>
</comment>
<protein>
    <submittedName>
        <fullName evidence="1">Uncharacterized protein</fullName>
    </submittedName>
</protein>